<dbReference type="EMBL" id="BARS01010105">
    <property type="protein sequence ID" value="GAF89814.1"/>
    <property type="molecule type" value="Genomic_DNA"/>
</dbReference>
<comment type="caution">
    <text evidence="1">The sequence shown here is derived from an EMBL/GenBank/DDBJ whole genome shotgun (WGS) entry which is preliminary data.</text>
</comment>
<organism evidence="1">
    <name type="scientific">marine sediment metagenome</name>
    <dbReference type="NCBI Taxonomy" id="412755"/>
    <lineage>
        <taxon>unclassified sequences</taxon>
        <taxon>metagenomes</taxon>
        <taxon>ecological metagenomes</taxon>
    </lineage>
</organism>
<protein>
    <submittedName>
        <fullName evidence="1">Uncharacterized protein</fullName>
    </submittedName>
</protein>
<proteinExistence type="predicted"/>
<dbReference type="AlphaFoldDB" id="X0T9C5"/>
<gene>
    <name evidence="1" type="ORF">S01H1_18835</name>
</gene>
<accession>X0T9C5</accession>
<sequence length="126" mass="15217">RYTSWPKVKRAIDVLEGAGYKRKEIYIFMIYNFNLSYCEMKQKLDACRRWRVRVIDCRYRPLDYTEDNYRPGPKPQEAGEYYIHDGWTDLQVRKFRRAVRRQNIAVLLDLPNGRYVQGCESRKVLA</sequence>
<reference evidence="1" key="1">
    <citation type="journal article" date="2014" name="Front. Microbiol.">
        <title>High frequency of phylogenetically diverse reductive dehalogenase-homologous genes in deep subseafloor sedimentary metagenomes.</title>
        <authorList>
            <person name="Kawai M."/>
            <person name="Futagami T."/>
            <person name="Toyoda A."/>
            <person name="Takaki Y."/>
            <person name="Nishi S."/>
            <person name="Hori S."/>
            <person name="Arai W."/>
            <person name="Tsubouchi T."/>
            <person name="Morono Y."/>
            <person name="Uchiyama I."/>
            <person name="Ito T."/>
            <person name="Fujiyama A."/>
            <person name="Inagaki F."/>
            <person name="Takami H."/>
        </authorList>
    </citation>
    <scope>NUCLEOTIDE SEQUENCE</scope>
    <source>
        <strain evidence="1">Expedition CK06-06</strain>
    </source>
</reference>
<feature type="non-terminal residue" evidence="1">
    <location>
        <position position="1"/>
    </location>
</feature>
<evidence type="ECO:0000313" key="1">
    <source>
        <dbReference type="EMBL" id="GAF89814.1"/>
    </source>
</evidence>
<name>X0T9C5_9ZZZZ</name>